<comment type="caution">
    <text evidence="3">The sequence shown here is derived from an EMBL/GenBank/DDBJ whole genome shotgun (WGS) entry which is preliminary data.</text>
</comment>
<name>A0A438M6N9_9ACTN</name>
<dbReference type="InterPro" id="IPR036849">
    <property type="entry name" value="Enolase-like_C_sf"/>
</dbReference>
<accession>A0A438M6N9</accession>
<dbReference type="GO" id="GO:0016829">
    <property type="term" value="F:lyase activity"/>
    <property type="evidence" value="ECO:0007669"/>
    <property type="project" value="UniProtKB-KW"/>
</dbReference>
<protein>
    <submittedName>
        <fullName evidence="3">L-alanine-DL-glutamate epimerase-like enolase superfamily enzyme</fullName>
    </submittedName>
</protein>
<dbReference type="PANTHER" id="PTHR48080">
    <property type="entry name" value="D-GALACTONATE DEHYDRATASE-RELATED"/>
    <property type="match status" value="1"/>
</dbReference>
<feature type="domain" description="Mandelate racemase/muconate lactonizing enzyme C-terminal" evidence="2">
    <location>
        <begin position="160"/>
        <end position="267"/>
    </location>
</feature>
<dbReference type="SUPFAM" id="SSF54826">
    <property type="entry name" value="Enolase N-terminal domain-like"/>
    <property type="match status" value="1"/>
</dbReference>
<gene>
    <name evidence="3" type="ORF">EDD27_3877</name>
</gene>
<dbReference type="Gene3D" id="3.20.20.120">
    <property type="entry name" value="Enolase-like C-terminal domain"/>
    <property type="match status" value="1"/>
</dbReference>
<evidence type="ECO:0000313" key="4">
    <source>
        <dbReference type="Proteomes" id="UP000284824"/>
    </source>
</evidence>
<evidence type="ECO:0000313" key="3">
    <source>
        <dbReference type="EMBL" id="RVX41356.1"/>
    </source>
</evidence>
<evidence type="ECO:0000256" key="1">
    <source>
        <dbReference type="ARBA" id="ARBA00023239"/>
    </source>
</evidence>
<dbReference type="Pfam" id="PF13378">
    <property type="entry name" value="MR_MLE_C"/>
    <property type="match status" value="1"/>
</dbReference>
<keyword evidence="4" id="KW-1185">Reference proteome</keyword>
<dbReference type="InterPro" id="IPR034593">
    <property type="entry name" value="DgoD-like"/>
</dbReference>
<dbReference type="CDD" id="cd03316">
    <property type="entry name" value="MR_like"/>
    <property type="match status" value="1"/>
</dbReference>
<dbReference type="InterPro" id="IPR013342">
    <property type="entry name" value="Mandelate_racemase_C"/>
</dbReference>
<dbReference type="PANTHER" id="PTHR48080:SF2">
    <property type="entry name" value="D-GALACTONATE DEHYDRATASE"/>
    <property type="match status" value="1"/>
</dbReference>
<dbReference type="SFLD" id="SFLDS00001">
    <property type="entry name" value="Enolase"/>
    <property type="match status" value="1"/>
</dbReference>
<dbReference type="InterPro" id="IPR029017">
    <property type="entry name" value="Enolase-like_N"/>
</dbReference>
<dbReference type="OrthoDB" id="9802699at2"/>
<dbReference type="EMBL" id="SAUN01000001">
    <property type="protein sequence ID" value="RVX41356.1"/>
    <property type="molecule type" value="Genomic_DNA"/>
</dbReference>
<dbReference type="InterPro" id="IPR013341">
    <property type="entry name" value="Mandelate_racemase_N_dom"/>
</dbReference>
<dbReference type="Pfam" id="PF02746">
    <property type="entry name" value="MR_MLE_N"/>
    <property type="match status" value="1"/>
</dbReference>
<sequence length="409" mass="43839">MSIEGIETLVVEELPNLLLVQVHLDSGIVGLGETYYGAAAAEAHLHEALAPALVGRAMPRDADELRALLTELEGYVGYLGSGAEVRALSAVDLALWDAMGQEAGLPMTELLGGRVRSDVQIYNTCAGPHYMRHPSGQKSANWGVAGEGRHEDLYGFLHHADRLAEDLLSEGVSAMKIWPFDVYAERSAGREISRADLDAGLGPLRKVRDAVGDRMRLLVELHGLWEPSAARVILAALAEFDPLWVEDPIRPDRYAELGELRASSPVPIAAGETLGGRTAVAPLLDRRGVDVLIADLGWCGGISEVLALAERTLAAEVPLALHDCSGPVVLAASAHLAVHLPHVFIQETTRAYYSSWYPQLVTGLPDISAGRLSPGTAPGHGVRLRPDLDQTATVRRRVTGATHPLPLAR</sequence>
<dbReference type="InterPro" id="IPR029065">
    <property type="entry name" value="Enolase_C-like"/>
</dbReference>
<dbReference type="RefSeq" id="WP_127933610.1">
    <property type="nucleotide sequence ID" value="NZ_SAUN01000001.1"/>
</dbReference>
<dbReference type="SUPFAM" id="SSF51604">
    <property type="entry name" value="Enolase C-terminal domain-like"/>
    <property type="match status" value="1"/>
</dbReference>
<dbReference type="SMART" id="SM00922">
    <property type="entry name" value="MR_MLE"/>
    <property type="match status" value="1"/>
</dbReference>
<reference evidence="3 4" key="1">
    <citation type="submission" date="2019-01" db="EMBL/GenBank/DDBJ databases">
        <title>Sequencing the genomes of 1000 actinobacteria strains.</title>
        <authorList>
            <person name="Klenk H.-P."/>
        </authorList>
    </citation>
    <scope>NUCLEOTIDE SEQUENCE [LARGE SCALE GENOMIC DNA]</scope>
    <source>
        <strain evidence="3 4">DSM 43925</strain>
    </source>
</reference>
<dbReference type="SFLD" id="SFLDG00179">
    <property type="entry name" value="mandelate_racemase"/>
    <property type="match status" value="1"/>
</dbReference>
<proteinExistence type="predicted"/>
<keyword evidence="1" id="KW-0456">Lyase</keyword>
<evidence type="ECO:0000259" key="2">
    <source>
        <dbReference type="SMART" id="SM00922"/>
    </source>
</evidence>
<dbReference type="Gene3D" id="3.30.390.10">
    <property type="entry name" value="Enolase-like, N-terminal domain"/>
    <property type="match status" value="1"/>
</dbReference>
<organism evidence="3 4">
    <name type="scientific">Nonomuraea polychroma</name>
    <dbReference type="NCBI Taxonomy" id="46176"/>
    <lineage>
        <taxon>Bacteria</taxon>
        <taxon>Bacillati</taxon>
        <taxon>Actinomycetota</taxon>
        <taxon>Actinomycetes</taxon>
        <taxon>Streptosporangiales</taxon>
        <taxon>Streptosporangiaceae</taxon>
        <taxon>Nonomuraea</taxon>
    </lineage>
</organism>
<dbReference type="AlphaFoldDB" id="A0A438M6N9"/>
<dbReference type="Proteomes" id="UP000284824">
    <property type="component" value="Unassembled WGS sequence"/>
</dbReference>